<feature type="transmembrane region" description="Helical" evidence="7">
    <location>
        <begin position="83"/>
        <end position="109"/>
    </location>
</feature>
<keyword evidence="4 7" id="KW-0812">Transmembrane</keyword>
<name>A0ABU0EYL0_9PSEU</name>
<feature type="transmembrane region" description="Helical" evidence="7">
    <location>
        <begin position="374"/>
        <end position="397"/>
    </location>
</feature>
<protein>
    <recommendedName>
        <fullName evidence="10">MFS transporter</fullName>
    </recommendedName>
</protein>
<evidence type="ECO:0000256" key="1">
    <source>
        <dbReference type="ARBA" id="ARBA00004651"/>
    </source>
</evidence>
<feature type="transmembrane region" description="Helical" evidence="7">
    <location>
        <begin position="278"/>
        <end position="297"/>
    </location>
</feature>
<keyword evidence="6 7" id="KW-0472">Membrane</keyword>
<keyword evidence="5 7" id="KW-1133">Transmembrane helix</keyword>
<feature type="transmembrane region" description="Helical" evidence="7">
    <location>
        <begin position="303"/>
        <end position="326"/>
    </location>
</feature>
<dbReference type="RefSeq" id="WP_306994273.1">
    <property type="nucleotide sequence ID" value="NZ_JAUSUT010000001.1"/>
</dbReference>
<evidence type="ECO:0000256" key="5">
    <source>
        <dbReference type="ARBA" id="ARBA00022989"/>
    </source>
</evidence>
<keyword evidence="3" id="KW-1003">Cell membrane</keyword>
<dbReference type="PANTHER" id="PTHR23517:SF2">
    <property type="entry name" value="MULTIDRUG RESISTANCE PROTEIN MDTH"/>
    <property type="match status" value="1"/>
</dbReference>
<comment type="subcellular location">
    <subcellularLocation>
        <location evidence="1">Cell membrane</location>
        <topology evidence="1">Multi-pass membrane protein</topology>
    </subcellularLocation>
</comment>
<evidence type="ECO:0000256" key="4">
    <source>
        <dbReference type="ARBA" id="ARBA00022692"/>
    </source>
</evidence>
<dbReference type="Gene3D" id="1.20.1250.20">
    <property type="entry name" value="MFS general substrate transporter like domains"/>
    <property type="match status" value="1"/>
</dbReference>
<keyword evidence="2" id="KW-0813">Transport</keyword>
<accession>A0ABU0EYL0</accession>
<evidence type="ECO:0000256" key="2">
    <source>
        <dbReference type="ARBA" id="ARBA00022448"/>
    </source>
</evidence>
<evidence type="ECO:0000313" key="8">
    <source>
        <dbReference type="EMBL" id="MDQ0380366.1"/>
    </source>
</evidence>
<organism evidence="8 9">
    <name type="scientific">Amycolatopsis thermophila</name>
    <dbReference type="NCBI Taxonomy" id="206084"/>
    <lineage>
        <taxon>Bacteria</taxon>
        <taxon>Bacillati</taxon>
        <taxon>Actinomycetota</taxon>
        <taxon>Actinomycetes</taxon>
        <taxon>Pseudonocardiales</taxon>
        <taxon>Pseudonocardiaceae</taxon>
        <taxon>Amycolatopsis</taxon>
    </lineage>
</organism>
<gene>
    <name evidence="8" type="ORF">FB470_004360</name>
</gene>
<evidence type="ECO:0000313" key="9">
    <source>
        <dbReference type="Proteomes" id="UP001229651"/>
    </source>
</evidence>
<evidence type="ECO:0000256" key="7">
    <source>
        <dbReference type="SAM" id="Phobius"/>
    </source>
</evidence>
<dbReference type="InterPro" id="IPR050171">
    <property type="entry name" value="MFS_Transporters"/>
</dbReference>
<evidence type="ECO:0008006" key="10">
    <source>
        <dbReference type="Google" id="ProtNLM"/>
    </source>
</evidence>
<evidence type="ECO:0000256" key="6">
    <source>
        <dbReference type="ARBA" id="ARBA00023136"/>
    </source>
</evidence>
<dbReference type="Proteomes" id="UP001229651">
    <property type="component" value="Unassembled WGS sequence"/>
</dbReference>
<keyword evidence="9" id="KW-1185">Reference proteome</keyword>
<feature type="transmembrane region" description="Helical" evidence="7">
    <location>
        <begin position="244"/>
        <end position="266"/>
    </location>
</feature>
<comment type="caution">
    <text evidence="8">The sequence shown here is derived from an EMBL/GenBank/DDBJ whole genome shotgun (WGS) entry which is preliminary data.</text>
</comment>
<dbReference type="SUPFAM" id="SSF103473">
    <property type="entry name" value="MFS general substrate transporter"/>
    <property type="match status" value="1"/>
</dbReference>
<feature type="transmembrane region" description="Helical" evidence="7">
    <location>
        <begin position="347"/>
        <end position="368"/>
    </location>
</feature>
<feature type="transmembrane region" description="Helical" evidence="7">
    <location>
        <begin position="20"/>
        <end position="42"/>
    </location>
</feature>
<dbReference type="Pfam" id="PF07690">
    <property type="entry name" value="MFS_1"/>
    <property type="match status" value="1"/>
</dbReference>
<dbReference type="PANTHER" id="PTHR23517">
    <property type="entry name" value="RESISTANCE PROTEIN MDTM, PUTATIVE-RELATED-RELATED"/>
    <property type="match status" value="1"/>
</dbReference>
<dbReference type="EMBL" id="JAUSUT010000001">
    <property type="protein sequence ID" value="MDQ0380366.1"/>
    <property type="molecule type" value="Genomic_DNA"/>
</dbReference>
<proteinExistence type="predicted"/>
<feature type="transmembrane region" description="Helical" evidence="7">
    <location>
        <begin position="212"/>
        <end position="238"/>
    </location>
</feature>
<dbReference type="InterPro" id="IPR011701">
    <property type="entry name" value="MFS"/>
</dbReference>
<feature type="transmembrane region" description="Helical" evidence="7">
    <location>
        <begin position="54"/>
        <end position="76"/>
    </location>
</feature>
<reference evidence="8 9" key="1">
    <citation type="submission" date="2023-07" db="EMBL/GenBank/DDBJ databases">
        <title>Sequencing the genomes of 1000 actinobacteria strains.</title>
        <authorList>
            <person name="Klenk H.-P."/>
        </authorList>
    </citation>
    <scope>NUCLEOTIDE SEQUENCE [LARGE SCALE GENOMIC DNA]</scope>
    <source>
        <strain evidence="8 9">DSM 45805</strain>
    </source>
</reference>
<dbReference type="InterPro" id="IPR036259">
    <property type="entry name" value="MFS_trans_sf"/>
</dbReference>
<evidence type="ECO:0000256" key="3">
    <source>
        <dbReference type="ARBA" id="ARBA00022475"/>
    </source>
</evidence>
<sequence>MQALRRYWHGQVPPPGPFRVMALGALVTTAGGGAWYTTWAVYLTTVAGLPPPVVGLGLMVAGGAGLLAATPVGALADRIGPRALLAVLIATEGVSMGAFVFAQHVAVFLPVAVLNTMADRATAGVRTAYVAQLADERTRVGLLARQRVASHLGYTVGAAAGSVCLTLGTPAAFHVLIAVNAVTSLIYAAMITRLPVVPPAARERRSLVRDPAFLAVVTTTGLLSLCWGLVSTALPLWLVGNTHLPAGLAGVVVIVNSLGVALLQVAASRGCSGPRRGALRAAWSGTALAVACLLFAATSGGSGAVAVGLVLLAATAHLAGELWFIAARWSLTLGLTPSGATGRYQGVAATAQAGAQMISPALMTLLIGSWGRPGWFVLAAVFLAAGGATVPAARWAVRTRAGVLSRPPSIGGTGSGPRRRHP</sequence>
<feature type="transmembrane region" description="Helical" evidence="7">
    <location>
        <begin position="171"/>
        <end position="191"/>
    </location>
</feature>